<keyword evidence="5" id="KW-0460">Magnesium</keyword>
<dbReference type="InterPro" id="IPR008278">
    <property type="entry name" value="4-PPantetheinyl_Trfase_dom"/>
</dbReference>
<feature type="domain" description="4'-phosphopantetheinyl transferase" evidence="6">
    <location>
        <begin position="150"/>
        <end position="233"/>
    </location>
</feature>
<gene>
    <name evidence="8" type="ORF">EPICR_10087</name>
</gene>
<dbReference type="GO" id="GO:0006633">
    <property type="term" value="P:fatty acid biosynthetic process"/>
    <property type="evidence" value="ECO:0007669"/>
    <property type="project" value="InterPro"/>
</dbReference>
<dbReference type="GO" id="GO:0005829">
    <property type="term" value="C:cytosol"/>
    <property type="evidence" value="ECO:0007669"/>
    <property type="project" value="TreeGrafter"/>
</dbReference>
<dbReference type="AlphaFoldDB" id="A0A484HFZ5"/>
<name>A0A484HFZ5_9BACT</name>
<evidence type="ECO:0000259" key="7">
    <source>
        <dbReference type="Pfam" id="PF22624"/>
    </source>
</evidence>
<comment type="similarity">
    <text evidence="2">Belongs to the P-Pant transferase superfamily. Gsp/Sfp/HetI/AcpT family.</text>
</comment>
<reference evidence="8" key="1">
    <citation type="submission" date="2019-01" db="EMBL/GenBank/DDBJ databases">
        <authorList>
            <consortium name="Genoscope - CEA"/>
            <person name="William W."/>
        </authorList>
    </citation>
    <scope>NUCLEOTIDE SEQUENCE</scope>
    <source>
        <strain evidence="8">CR-1</strain>
    </source>
</reference>
<dbReference type="Pfam" id="PF01648">
    <property type="entry name" value="ACPS"/>
    <property type="match status" value="1"/>
</dbReference>
<dbReference type="InterPro" id="IPR037143">
    <property type="entry name" value="4-PPantetheinyl_Trfase_dom_sf"/>
</dbReference>
<evidence type="ECO:0000256" key="4">
    <source>
        <dbReference type="ARBA" id="ARBA00022723"/>
    </source>
</evidence>
<dbReference type="InterPro" id="IPR004568">
    <property type="entry name" value="Ppantetheine-prot_Trfase_dom"/>
</dbReference>
<dbReference type="InterPro" id="IPR050559">
    <property type="entry name" value="P-Pant_transferase_sf"/>
</dbReference>
<evidence type="ECO:0000259" key="6">
    <source>
        <dbReference type="Pfam" id="PF01648"/>
    </source>
</evidence>
<dbReference type="Pfam" id="PF22624">
    <property type="entry name" value="AASDHPPT_N"/>
    <property type="match status" value="1"/>
</dbReference>
<comment type="cofactor">
    <cofactor evidence="1">
        <name>Mg(2+)</name>
        <dbReference type="ChEBI" id="CHEBI:18420"/>
    </cofactor>
</comment>
<organism evidence="8">
    <name type="scientific">uncultured Desulfobacteraceae bacterium</name>
    <dbReference type="NCBI Taxonomy" id="218296"/>
    <lineage>
        <taxon>Bacteria</taxon>
        <taxon>Pseudomonadati</taxon>
        <taxon>Thermodesulfobacteriota</taxon>
        <taxon>Desulfobacteria</taxon>
        <taxon>Desulfobacterales</taxon>
        <taxon>Desulfobacteraceae</taxon>
        <taxon>environmental samples</taxon>
    </lineage>
</organism>
<evidence type="ECO:0000313" key="8">
    <source>
        <dbReference type="EMBL" id="VEN72588.1"/>
    </source>
</evidence>
<dbReference type="EMBL" id="CAACVI010000001">
    <property type="protein sequence ID" value="VEN72588.1"/>
    <property type="molecule type" value="Genomic_DNA"/>
</dbReference>
<dbReference type="InterPro" id="IPR055066">
    <property type="entry name" value="AASDHPPT_N"/>
</dbReference>
<dbReference type="Gene3D" id="3.90.470.20">
    <property type="entry name" value="4'-phosphopantetheinyl transferase domain"/>
    <property type="match status" value="2"/>
</dbReference>
<dbReference type="GO" id="GO:0000287">
    <property type="term" value="F:magnesium ion binding"/>
    <property type="evidence" value="ECO:0007669"/>
    <property type="project" value="InterPro"/>
</dbReference>
<keyword evidence="4" id="KW-0479">Metal-binding</keyword>
<evidence type="ECO:0000256" key="1">
    <source>
        <dbReference type="ARBA" id="ARBA00001946"/>
    </source>
</evidence>
<evidence type="ECO:0000256" key="3">
    <source>
        <dbReference type="ARBA" id="ARBA00022679"/>
    </source>
</evidence>
<dbReference type="GO" id="GO:0008897">
    <property type="term" value="F:holo-[acyl-carrier-protein] synthase activity"/>
    <property type="evidence" value="ECO:0007669"/>
    <property type="project" value="InterPro"/>
</dbReference>
<dbReference type="GO" id="GO:0019878">
    <property type="term" value="P:lysine biosynthetic process via aminoadipic acid"/>
    <property type="evidence" value="ECO:0007669"/>
    <property type="project" value="TreeGrafter"/>
</dbReference>
<keyword evidence="3" id="KW-0808">Transferase</keyword>
<dbReference type="NCBIfam" id="TIGR00556">
    <property type="entry name" value="pantethn_trn"/>
    <property type="match status" value="1"/>
</dbReference>
<evidence type="ECO:0000256" key="5">
    <source>
        <dbReference type="ARBA" id="ARBA00022842"/>
    </source>
</evidence>
<dbReference type="SUPFAM" id="SSF56214">
    <property type="entry name" value="4'-phosphopantetheinyl transferase"/>
    <property type="match status" value="2"/>
</dbReference>
<sequence>MTWHKQLKMVNTQDKVKQKTPVVNRQSVKGSGSRSDLKIEPGEIHLWLAFPDEMDPRLVSACEALLSENERARMERFRFEKDRRLCLAARALARMALAGYAGRDPREIRFQENRWGKPRIAGPKPMPPLRFNLSHTDGLVLFGATLENEIGVDVERLDRENMDMKAIARRFFSPPEAAHVARSPRERRAEVFFRLWTLKEAFIKARGRGLSIPLDSFYFNILKKKEIQVCFPDCGQDSEEWLFFTERPAKGHMAGVAVQKKGGPAPALQIKKALPGAFYP</sequence>
<protein>
    <submittedName>
        <fullName evidence="8">Uncharacterized protein</fullName>
    </submittedName>
</protein>
<feature type="domain" description="4'-phosphopantetheinyl transferase N-terminal" evidence="7">
    <location>
        <begin position="63"/>
        <end position="144"/>
    </location>
</feature>
<accession>A0A484HFZ5</accession>
<dbReference type="PANTHER" id="PTHR12215">
    <property type="entry name" value="PHOSPHOPANTETHEINE TRANSFERASE"/>
    <property type="match status" value="1"/>
</dbReference>
<proteinExistence type="inferred from homology"/>
<dbReference type="PANTHER" id="PTHR12215:SF10">
    <property type="entry name" value="L-AMINOADIPATE-SEMIALDEHYDE DEHYDROGENASE-PHOSPHOPANTETHEINYL TRANSFERASE"/>
    <property type="match status" value="1"/>
</dbReference>
<evidence type="ECO:0000256" key="2">
    <source>
        <dbReference type="ARBA" id="ARBA00010990"/>
    </source>
</evidence>